<evidence type="ECO:0000256" key="2">
    <source>
        <dbReference type="SAM" id="MobiDB-lite"/>
    </source>
</evidence>
<reference evidence="3 4" key="1">
    <citation type="journal article" date="2014" name="FEMS Microbiol. Lett.">
        <title>Draft genome sequences of three Holospora species (Holospora obtusa, Holospora undulata, and Holospora elegans), endonuclear symbiotic bacteria of the ciliate Paramecium caudatum.</title>
        <authorList>
            <person name="Dohra H."/>
            <person name="Tanaka K."/>
            <person name="Suzuki T."/>
            <person name="Fujishima M."/>
            <person name="Suzuki H."/>
        </authorList>
    </citation>
    <scope>NUCLEOTIDE SEQUENCE [LARGE SCALE GENOMIC DNA]</scope>
    <source>
        <strain evidence="3 4">E1</strain>
    </source>
</reference>
<sequence length="462" mass="55210">MKQEYKKKENENDEKLEEIQKKNLSAIRLVEDTIKEKNQLLDEKTFCVKELEKITQQLDAYKQMERNIKEKDQKNTIEIAEEIQKKENEKNILLNKIDLLTKSQEELVQKNINLETELNQTKNRIHLLENDDKVVRKAKEKAITDLELLQKLTQKEKLILKQQIDDLNKSNEELKNRTIGQEKIISEITTQINLNSKALKLTEENLFQLDQVEKQKNKTLVEQLKIQLELQNSNIENLKKLLESLQPEDEKKSKEIQDQKQKLNDQEIELEKLRKKMKELEATENVGAQNSQGKDKKRNLGVKNLDIFAIQIQDDKLKEKMKNLYEKIYEKNQNFLNEKELAQRELDTLKELQKQYEKNRENERNDLIEEMLKKEHKIKELIGEHQKKESSLNQQIEQLKNLVEEKQSKIDTRDLEKTFEKQKEEYESMKKEYVSLVAQIPSNSYNQQQKTYQNKIKKLKKR</sequence>
<dbReference type="AlphaFoldDB" id="A0A023DZZ1"/>
<dbReference type="EMBL" id="BAUP01000124">
    <property type="protein sequence ID" value="GAJ46680.1"/>
    <property type="molecule type" value="Genomic_DNA"/>
</dbReference>
<dbReference type="STRING" id="1427503.HE1_01018"/>
<feature type="coiled-coil region" evidence="1">
    <location>
        <begin position="221"/>
        <end position="290"/>
    </location>
</feature>
<evidence type="ECO:0000313" key="4">
    <source>
        <dbReference type="Proteomes" id="UP000024842"/>
    </source>
</evidence>
<feature type="compositionally biased region" description="Polar residues" evidence="2">
    <location>
        <begin position="443"/>
        <end position="454"/>
    </location>
</feature>
<feature type="coiled-coil region" evidence="1">
    <location>
        <begin position="51"/>
        <end position="131"/>
    </location>
</feature>
<keyword evidence="1" id="KW-0175">Coiled coil</keyword>
<organism evidence="3 4">
    <name type="scientific">Holospora elegans E1</name>
    <dbReference type="NCBI Taxonomy" id="1427503"/>
    <lineage>
        <taxon>Bacteria</taxon>
        <taxon>Pseudomonadati</taxon>
        <taxon>Pseudomonadota</taxon>
        <taxon>Alphaproteobacteria</taxon>
        <taxon>Holosporales</taxon>
        <taxon>Holosporaceae</taxon>
        <taxon>Holospora</taxon>
    </lineage>
</organism>
<name>A0A023DZZ1_9PROT</name>
<keyword evidence="4" id="KW-1185">Reference proteome</keyword>
<proteinExistence type="predicted"/>
<protein>
    <submittedName>
        <fullName evidence="3">Uncharacterized protein</fullName>
    </submittedName>
</protein>
<evidence type="ECO:0000256" key="1">
    <source>
        <dbReference type="SAM" id="Coils"/>
    </source>
</evidence>
<comment type="caution">
    <text evidence="3">The sequence shown here is derived from an EMBL/GenBank/DDBJ whole genome shotgun (WGS) entry which is preliminary data.</text>
</comment>
<gene>
    <name evidence="3" type="ORF">HE1_01018</name>
</gene>
<accession>A0A023DZZ1</accession>
<dbReference type="Proteomes" id="UP000024842">
    <property type="component" value="Unassembled WGS sequence"/>
</dbReference>
<feature type="region of interest" description="Disordered" evidence="2">
    <location>
        <begin position="443"/>
        <end position="462"/>
    </location>
</feature>
<evidence type="ECO:0000313" key="3">
    <source>
        <dbReference type="EMBL" id="GAJ46680.1"/>
    </source>
</evidence>
<dbReference type="RefSeq" id="WP_035545414.1">
    <property type="nucleotide sequence ID" value="NZ_BAUP01000124.1"/>
</dbReference>